<dbReference type="EMBL" id="BMAV01019309">
    <property type="protein sequence ID" value="GFY72259.1"/>
    <property type="molecule type" value="Genomic_DNA"/>
</dbReference>
<accession>A0A8X7CH05</accession>
<proteinExistence type="predicted"/>
<gene>
    <name evidence="2" type="ORF">TNIN_333991</name>
</gene>
<comment type="caution">
    <text evidence="2">The sequence shown here is derived from an EMBL/GenBank/DDBJ whole genome shotgun (WGS) entry which is preliminary data.</text>
</comment>
<name>A0A8X7CH05_9ARAC</name>
<organism evidence="2 3">
    <name type="scientific">Trichonephila inaurata madagascariensis</name>
    <dbReference type="NCBI Taxonomy" id="2747483"/>
    <lineage>
        <taxon>Eukaryota</taxon>
        <taxon>Metazoa</taxon>
        <taxon>Ecdysozoa</taxon>
        <taxon>Arthropoda</taxon>
        <taxon>Chelicerata</taxon>
        <taxon>Arachnida</taxon>
        <taxon>Araneae</taxon>
        <taxon>Araneomorphae</taxon>
        <taxon>Entelegynae</taxon>
        <taxon>Araneoidea</taxon>
        <taxon>Nephilidae</taxon>
        <taxon>Trichonephila</taxon>
        <taxon>Trichonephila inaurata</taxon>
    </lineage>
</organism>
<sequence>MPILRNTRASLDEKYAAPQIFTGEQMSVKHIHDGTMTCLPPAEREIECEREREISQSGPGKIYFGESNSLTPGTGFRTE</sequence>
<evidence type="ECO:0000313" key="3">
    <source>
        <dbReference type="Proteomes" id="UP000886998"/>
    </source>
</evidence>
<evidence type="ECO:0000256" key="1">
    <source>
        <dbReference type="SAM" id="MobiDB-lite"/>
    </source>
</evidence>
<feature type="region of interest" description="Disordered" evidence="1">
    <location>
        <begin position="54"/>
        <end position="79"/>
    </location>
</feature>
<protein>
    <submittedName>
        <fullName evidence="2">Uncharacterized protein</fullName>
    </submittedName>
</protein>
<dbReference type="Proteomes" id="UP000886998">
    <property type="component" value="Unassembled WGS sequence"/>
</dbReference>
<evidence type="ECO:0000313" key="2">
    <source>
        <dbReference type="EMBL" id="GFY72259.1"/>
    </source>
</evidence>
<keyword evidence="3" id="KW-1185">Reference proteome</keyword>
<dbReference type="AlphaFoldDB" id="A0A8X7CH05"/>
<reference evidence="2" key="1">
    <citation type="submission" date="2020-08" db="EMBL/GenBank/DDBJ databases">
        <title>Multicomponent nature underlies the extraordinary mechanical properties of spider dragline silk.</title>
        <authorList>
            <person name="Kono N."/>
            <person name="Nakamura H."/>
            <person name="Mori M."/>
            <person name="Yoshida Y."/>
            <person name="Ohtoshi R."/>
            <person name="Malay A.D."/>
            <person name="Moran D.A.P."/>
            <person name="Tomita M."/>
            <person name="Numata K."/>
            <person name="Arakawa K."/>
        </authorList>
    </citation>
    <scope>NUCLEOTIDE SEQUENCE</scope>
</reference>